<reference evidence="5 6" key="1">
    <citation type="submission" date="2018-07" db="EMBL/GenBank/DDBJ databases">
        <title>Leeuwenhoekiella genomics.</title>
        <authorList>
            <person name="Tahon G."/>
            <person name="Willems A."/>
        </authorList>
    </citation>
    <scope>NUCLEOTIDE SEQUENCE [LARGE SCALE GENOMIC DNA]</scope>
    <source>
        <strain evidence="5 6">R-50232</strain>
    </source>
</reference>
<evidence type="ECO:0000259" key="4">
    <source>
        <dbReference type="Pfam" id="PF07715"/>
    </source>
</evidence>
<dbReference type="InterPro" id="IPR008969">
    <property type="entry name" value="CarboxyPept-like_regulatory"/>
</dbReference>
<comment type="subcellular location">
    <subcellularLocation>
        <location evidence="1">Cell outer membrane</location>
        <topology evidence="1">Multi-pass membrane protein</topology>
    </subcellularLocation>
</comment>
<dbReference type="RefSeq" id="WP_236638931.1">
    <property type="nucleotide sequence ID" value="NZ_QOVI01000008.1"/>
</dbReference>
<keyword evidence="1" id="KW-0813">Transport</keyword>
<comment type="similarity">
    <text evidence="1 2">Belongs to the TonB-dependent receptor family.</text>
</comment>
<dbReference type="SUPFAM" id="SSF56935">
    <property type="entry name" value="Porins"/>
    <property type="match status" value="1"/>
</dbReference>
<name>A0A4Q0NPX8_9FLAO</name>
<dbReference type="NCBIfam" id="TIGR04056">
    <property type="entry name" value="OMP_RagA_SusC"/>
    <property type="match status" value="1"/>
</dbReference>
<evidence type="ECO:0000313" key="6">
    <source>
        <dbReference type="Proteomes" id="UP000289821"/>
    </source>
</evidence>
<evidence type="ECO:0000256" key="1">
    <source>
        <dbReference type="PROSITE-ProRule" id="PRU01360"/>
    </source>
</evidence>
<dbReference type="Proteomes" id="UP000289821">
    <property type="component" value="Unassembled WGS sequence"/>
</dbReference>
<sequence>MTKIYTHIRAITGIFFFLTGFMTFAAHSVRDDGNFNFQKTITGTVIADDSKTPLPGVTVLEKGTSNGASTDFDGNYSITVSEGATLVFSYVGFKTIEIKVSTNNTMDVNLQSDLESLEETVVIGFNTNQKKSSLVSSITSINPAELKGPTSNLTTMMAGRVSGMIAFQRSGEPGADNSDFFIRGLGTFGSGKRNPLILIDGIESTTNDMARLQPDDIESFSVLKDAAASAVYGARGANGVVVIRTKMGKSGKTKFHFRSETRVSSNARNFNFADNITYMQLANEAALTRNPNAILPYSQSKIERTAAGDNPLLYPSNNWIDDLISDYTINQGINLSASGGGENARYYISGTYNVDNGVLDVEGINNFNSNIKLKNYSIRSNVDIDLTPTTTGIIRVYGQFDDYNGPVGGGGRIFNLALWSNPVKFPKIYPASQLPFIEHPLFGGARTRSGDNTLLINPYAEMVRGYQTSKASTIQPQLEIKQDFGFITEGLTARAMGYLRRYSFYQVSRQYNPFFYESRISPETGELDINVLNDGGPNSIGETGTEFLNYSEGDKLLDSRIYLEAAISYNRTFNEKHAVSGTLINLLSSFEQGNAGSVQNSLANRNHGISGRFTYGYDAKYLAEVNFGYNGSERFALGNRYGFFPSFGLAYRVSQEKFWEPIKNVVTNFKIRGTYGLVGNDQIGNVNDRFFYLSNVNLNDGNYGATFGEQFGNYRPGVFTSRYANPNIGWEESEQINIGLDLEFYKSLNFTVDIFRQRRDNILQTRANIGSVIGLTATPQTNFGEVESRGMDLSLDYNKQIGNNWFVQARGNMTYSTNEILQYDEVSYPDELSYRSQIGQNVSQVYGYIAERLFVDQNEVDNSPTQFGEYTGGDIKYRDVNGDGVITENDKVPIGYPTIPEIIYGFGGTVGYKAFDLSIFFQGAARTSFFINPQNIAPFVINGSAQNGLLQVIADDYWSESNRDSYAFWPRLGDTFIENNNQVSTWWKRDGAFLRLKTVEAGYNLSESLTNKLGLKAARFYFSGTNLAVWSSFKLWDPEMGGNGLGYPIQSVYNLGLRVDF</sequence>
<evidence type="ECO:0000313" key="5">
    <source>
        <dbReference type="EMBL" id="RXG11952.1"/>
    </source>
</evidence>
<dbReference type="InterPro" id="IPR023997">
    <property type="entry name" value="TonB-dep_OMP_SusC/RagA_CS"/>
</dbReference>
<evidence type="ECO:0000256" key="2">
    <source>
        <dbReference type="RuleBase" id="RU003357"/>
    </source>
</evidence>
<accession>A0A4Q0NPX8</accession>
<proteinExistence type="inferred from homology"/>
<keyword evidence="1 2" id="KW-0472">Membrane</keyword>
<keyword evidence="1" id="KW-0812">Transmembrane</keyword>
<dbReference type="AlphaFoldDB" id="A0A4Q0NPX8"/>
<dbReference type="Pfam" id="PF07715">
    <property type="entry name" value="Plug"/>
    <property type="match status" value="1"/>
</dbReference>
<comment type="caution">
    <text evidence="5">The sequence shown here is derived from an EMBL/GenBank/DDBJ whole genome shotgun (WGS) entry which is preliminary data.</text>
</comment>
<dbReference type="NCBIfam" id="TIGR04057">
    <property type="entry name" value="SusC_RagA_signa"/>
    <property type="match status" value="1"/>
</dbReference>
<dbReference type="InterPro" id="IPR023996">
    <property type="entry name" value="TonB-dep_OMP_SusC/RagA"/>
</dbReference>
<dbReference type="GO" id="GO:0009279">
    <property type="term" value="C:cell outer membrane"/>
    <property type="evidence" value="ECO:0007669"/>
    <property type="project" value="UniProtKB-SubCell"/>
</dbReference>
<dbReference type="Pfam" id="PF00593">
    <property type="entry name" value="TonB_dep_Rec_b-barrel"/>
    <property type="match status" value="1"/>
</dbReference>
<dbReference type="InterPro" id="IPR037066">
    <property type="entry name" value="Plug_dom_sf"/>
</dbReference>
<feature type="domain" description="TonB-dependent receptor-like beta-barrel" evidence="3">
    <location>
        <begin position="500"/>
        <end position="912"/>
    </location>
</feature>
<dbReference type="FunFam" id="2.170.130.10:FF:000003">
    <property type="entry name" value="SusC/RagA family TonB-linked outer membrane protein"/>
    <property type="match status" value="1"/>
</dbReference>
<dbReference type="Gene3D" id="2.170.130.10">
    <property type="entry name" value="TonB-dependent receptor, plug domain"/>
    <property type="match status" value="1"/>
</dbReference>
<dbReference type="SUPFAM" id="SSF49464">
    <property type="entry name" value="Carboxypeptidase regulatory domain-like"/>
    <property type="match status" value="1"/>
</dbReference>
<dbReference type="InterPro" id="IPR000531">
    <property type="entry name" value="Beta-barrel_TonB"/>
</dbReference>
<gene>
    <name evidence="5" type="ORF">DSM04_10849</name>
</gene>
<keyword evidence="2" id="KW-0798">TonB box</keyword>
<dbReference type="InterPro" id="IPR012910">
    <property type="entry name" value="Plug_dom"/>
</dbReference>
<dbReference type="Gene3D" id="2.60.40.1120">
    <property type="entry name" value="Carboxypeptidase-like, regulatory domain"/>
    <property type="match status" value="1"/>
</dbReference>
<evidence type="ECO:0000259" key="3">
    <source>
        <dbReference type="Pfam" id="PF00593"/>
    </source>
</evidence>
<keyword evidence="1" id="KW-0998">Cell outer membrane</keyword>
<keyword evidence="6" id="KW-1185">Reference proteome</keyword>
<dbReference type="PROSITE" id="PS52016">
    <property type="entry name" value="TONB_DEPENDENT_REC_3"/>
    <property type="match status" value="1"/>
</dbReference>
<dbReference type="InterPro" id="IPR039426">
    <property type="entry name" value="TonB-dep_rcpt-like"/>
</dbReference>
<feature type="domain" description="TonB-dependent receptor plug" evidence="4">
    <location>
        <begin position="131"/>
        <end position="240"/>
    </location>
</feature>
<protein>
    <submittedName>
        <fullName evidence="5">TonB-linked SusC/RagA family outer membrane protein</fullName>
    </submittedName>
</protein>
<organism evidence="5 6">
    <name type="scientific">Leeuwenhoekiella aestuarii</name>
    <dbReference type="NCBI Taxonomy" id="2249426"/>
    <lineage>
        <taxon>Bacteria</taxon>
        <taxon>Pseudomonadati</taxon>
        <taxon>Bacteroidota</taxon>
        <taxon>Flavobacteriia</taxon>
        <taxon>Flavobacteriales</taxon>
        <taxon>Flavobacteriaceae</taxon>
        <taxon>Leeuwenhoekiella</taxon>
    </lineage>
</organism>
<dbReference type="EMBL" id="QOVI01000008">
    <property type="protein sequence ID" value="RXG11952.1"/>
    <property type="molecule type" value="Genomic_DNA"/>
</dbReference>
<dbReference type="Pfam" id="PF13715">
    <property type="entry name" value="CarbopepD_reg_2"/>
    <property type="match status" value="1"/>
</dbReference>
<keyword evidence="1" id="KW-1134">Transmembrane beta strand</keyword>